<proteinExistence type="predicted"/>
<dbReference type="SUPFAM" id="SSF51120">
    <property type="entry name" value="beta-Roll"/>
    <property type="match status" value="1"/>
</dbReference>
<sequence length="575" mass="60636">MLASADRLRCQLTTVRMPFPPTAADTTERNPLPSVTTNAPSFKPSFPPDKAGNQHASGKGDAYSAFYSHFPVGYGTASGTDVYDTASGTDAQDTATGSDVQDTASGTIVHDTASGTDVHDTASGTDAQDTATGTDAQDTASSTVVQDTASSTVVHDTASGTDAQDTASGTDAQDTTIGTDSISADCLMDALIVNSANANQLVTFADSLRYQLLAAARSSPPTVSNAACPHSASSVTANLPSLKPPFPPDKAGNHASGRCDTLSVCILNSHLPMSQETFSGMDKNTASGTGPVSIDRLREALLINRAYAEQMVAVADSLRCQLATARSSPPSTAGNVVDLNLAPFQPQTSSGKSGNNVMSGGGDDIPGCDHHLPVFQDKTSGADIESEVETTDNPPINEKGESLPESERQPPVFHTKRTDNSYNANVASEFYTTDFNEGGGAALPISGHRHNDPQYEKSLSSVEALWGDLASKRSYSDELLAFANTLRTKLAIAVPHVLNYAVIRNLTAQILKSKPYALPDIQDLIRAEDLEGIKKKLAELMVDEELRATYLRRWLIEELCNVALKEAPQVLGAPD</sequence>
<feature type="region of interest" description="Disordered" evidence="1">
    <location>
        <begin position="19"/>
        <end position="58"/>
    </location>
</feature>
<dbReference type="EMBL" id="OV696702">
    <property type="protein sequence ID" value="CAH1248728.1"/>
    <property type="molecule type" value="Genomic_DNA"/>
</dbReference>
<evidence type="ECO:0000256" key="1">
    <source>
        <dbReference type="SAM" id="MobiDB-lite"/>
    </source>
</evidence>
<dbReference type="AlphaFoldDB" id="A0A8J9Z6K6"/>
<accession>A0A8J9Z6K6</accession>
<keyword evidence="3" id="KW-1185">Reference proteome</keyword>
<organism evidence="2 3">
    <name type="scientific">Branchiostoma lanceolatum</name>
    <name type="common">Common lancelet</name>
    <name type="synonym">Amphioxus lanceolatum</name>
    <dbReference type="NCBI Taxonomy" id="7740"/>
    <lineage>
        <taxon>Eukaryota</taxon>
        <taxon>Metazoa</taxon>
        <taxon>Chordata</taxon>
        <taxon>Cephalochordata</taxon>
        <taxon>Leptocardii</taxon>
        <taxon>Amphioxiformes</taxon>
        <taxon>Branchiostomatidae</taxon>
        <taxon>Branchiostoma</taxon>
    </lineage>
</organism>
<feature type="region of interest" description="Disordered" evidence="1">
    <location>
        <begin position="110"/>
        <end position="174"/>
    </location>
</feature>
<feature type="compositionally biased region" description="Basic and acidic residues" evidence="1">
    <location>
        <begin position="398"/>
        <end position="408"/>
    </location>
</feature>
<name>A0A8J9Z6K6_BRALA</name>
<feature type="compositionally biased region" description="Polar residues" evidence="1">
    <location>
        <begin position="144"/>
        <end position="174"/>
    </location>
</feature>
<dbReference type="Proteomes" id="UP000838412">
    <property type="component" value="Chromosome 17"/>
</dbReference>
<dbReference type="InterPro" id="IPR011049">
    <property type="entry name" value="Serralysin-like_metalloprot_C"/>
</dbReference>
<evidence type="ECO:0000313" key="3">
    <source>
        <dbReference type="Proteomes" id="UP000838412"/>
    </source>
</evidence>
<protein>
    <submittedName>
        <fullName evidence="2">Hypp8366 protein</fullName>
    </submittedName>
</protein>
<evidence type="ECO:0000313" key="2">
    <source>
        <dbReference type="EMBL" id="CAH1248728.1"/>
    </source>
</evidence>
<feature type="region of interest" description="Disordered" evidence="1">
    <location>
        <begin position="383"/>
        <end position="418"/>
    </location>
</feature>
<gene>
    <name evidence="2" type="primary">Hypp8366</name>
    <name evidence="2" type="ORF">BLAG_LOCUS10035</name>
</gene>
<reference evidence="2" key="1">
    <citation type="submission" date="2022-01" db="EMBL/GenBank/DDBJ databases">
        <authorList>
            <person name="Braso-Vives M."/>
        </authorList>
    </citation>
    <scope>NUCLEOTIDE SEQUENCE</scope>
</reference>
<feature type="compositionally biased region" description="Low complexity" evidence="1">
    <location>
        <begin position="121"/>
        <end position="143"/>
    </location>
</feature>